<gene>
    <name evidence="2" type="ORF">TCM_026218</name>
</gene>
<dbReference type="Gramene" id="EOY10952">
    <property type="protein sequence ID" value="EOY10952"/>
    <property type="gene ID" value="TCM_026218"/>
</dbReference>
<name>A0A061F2N1_THECC</name>
<dbReference type="PANTHER" id="PTHR47389:SF4">
    <property type="entry name" value="OS09G0436400 PROTEIN"/>
    <property type="match status" value="1"/>
</dbReference>
<dbReference type="InterPro" id="IPR036034">
    <property type="entry name" value="PDZ_sf"/>
</dbReference>
<evidence type="ECO:0000259" key="1">
    <source>
        <dbReference type="Pfam" id="PF13180"/>
    </source>
</evidence>
<dbReference type="Pfam" id="PF13180">
    <property type="entry name" value="PDZ_2"/>
    <property type="match status" value="1"/>
</dbReference>
<dbReference type="AlphaFoldDB" id="A0A061F2N1"/>
<sequence length="115" mass="12792">MLGVHHPYLGIEFTNLYAVDLATSEIIIQQFPHISNGVMVEKVAAESPAAHAGLLPSDVNIEFRGNVIRSSPELFGMVWDKTGESLEILVMRAYLGLCLTLIFVVHEVEQDYYNS</sequence>
<dbReference type="InterPro" id="IPR001478">
    <property type="entry name" value="PDZ"/>
</dbReference>
<dbReference type="EMBL" id="CM001883">
    <property type="protein sequence ID" value="EOY10952.1"/>
    <property type="molecule type" value="Genomic_DNA"/>
</dbReference>
<protein>
    <submittedName>
        <fullName evidence="2">Trypsin family protein with PDZ domain, putative</fullName>
    </submittedName>
</protein>
<evidence type="ECO:0000313" key="3">
    <source>
        <dbReference type="Proteomes" id="UP000026915"/>
    </source>
</evidence>
<dbReference type="STRING" id="3641.A0A061F2N1"/>
<dbReference type="InParanoid" id="A0A061F2N1"/>
<dbReference type="PANTHER" id="PTHR47389">
    <property type="entry name" value="OS09G0436400 PROTEIN"/>
    <property type="match status" value="1"/>
</dbReference>
<dbReference type="Proteomes" id="UP000026915">
    <property type="component" value="Chromosome 5"/>
</dbReference>
<keyword evidence="3" id="KW-1185">Reference proteome</keyword>
<dbReference type="eggNOG" id="KOG1320">
    <property type="taxonomic scope" value="Eukaryota"/>
</dbReference>
<dbReference type="Gene3D" id="2.30.42.10">
    <property type="match status" value="1"/>
</dbReference>
<proteinExistence type="predicted"/>
<accession>A0A061F2N1</accession>
<organism evidence="2 3">
    <name type="scientific">Theobroma cacao</name>
    <name type="common">Cacao</name>
    <name type="synonym">Cocoa</name>
    <dbReference type="NCBI Taxonomy" id="3641"/>
    <lineage>
        <taxon>Eukaryota</taxon>
        <taxon>Viridiplantae</taxon>
        <taxon>Streptophyta</taxon>
        <taxon>Embryophyta</taxon>
        <taxon>Tracheophyta</taxon>
        <taxon>Spermatophyta</taxon>
        <taxon>Magnoliopsida</taxon>
        <taxon>eudicotyledons</taxon>
        <taxon>Gunneridae</taxon>
        <taxon>Pentapetalae</taxon>
        <taxon>rosids</taxon>
        <taxon>malvids</taxon>
        <taxon>Malvales</taxon>
        <taxon>Malvaceae</taxon>
        <taxon>Byttnerioideae</taxon>
        <taxon>Theobroma</taxon>
    </lineage>
</organism>
<dbReference type="SUPFAM" id="SSF50156">
    <property type="entry name" value="PDZ domain-like"/>
    <property type="match status" value="1"/>
</dbReference>
<dbReference type="OMA" id="ILVMRAY"/>
<feature type="domain" description="PDZ" evidence="1">
    <location>
        <begin position="7"/>
        <end position="92"/>
    </location>
</feature>
<evidence type="ECO:0000313" key="2">
    <source>
        <dbReference type="EMBL" id="EOY10952.1"/>
    </source>
</evidence>
<dbReference type="HOGENOM" id="CLU_2162823_0_0_1"/>
<reference evidence="2 3" key="1">
    <citation type="journal article" date="2013" name="Genome Biol.">
        <title>The genome sequence of the most widely cultivated cacao type and its use to identify candidate genes regulating pod color.</title>
        <authorList>
            <person name="Motamayor J.C."/>
            <person name="Mockaitis K."/>
            <person name="Schmutz J."/>
            <person name="Haiminen N."/>
            <person name="Iii D.L."/>
            <person name="Cornejo O."/>
            <person name="Findley S.D."/>
            <person name="Zheng P."/>
            <person name="Utro F."/>
            <person name="Royaert S."/>
            <person name="Saski C."/>
            <person name="Jenkins J."/>
            <person name="Podicheti R."/>
            <person name="Zhao M."/>
            <person name="Scheffler B.E."/>
            <person name="Stack J.C."/>
            <person name="Feltus F.A."/>
            <person name="Mustiga G.M."/>
            <person name="Amores F."/>
            <person name="Phillips W."/>
            <person name="Marelli J.P."/>
            <person name="May G.D."/>
            <person name="Shapiro H."/>
            <person name="Ma J."/>
            <person name="Bustamante C.D."/>
            <person name="Schnell R.J."/>
            <person name="Main D."/>
            <person name="Gilbert D."/>
            <person name="Parida L."/>
            <person name="Kuhn D.N."/>
        </authorList>
    </citation>
    <scope>NUCLEOTIDE SEQUENCE [LARGE SCALE GENOMIC DNA]</scope>
    <source>
        <strain evidence="3">cv. Matina 1-6</strain>
    </source>
</reference>